<dbReference type="KEGG" id="dge:Dgeo_2479"/>
<evidence type="ECO:0000259" key="1">
    <source>
        <dbReference type="PROSITE" id="PS50887"/>
    </source>
</evidence>
<geneLocation type="plasmid" evidence="2 3">
    <name>pDGEO01</name>
</geneLocation>
<dbReference type="SMART" id="SM00065">
    <property type="entry name" value="GAF"/>
    <property type="match status" value="1"/>
</dbReference>
<dbReference type="Proteomes" id="UP000002431">
    <property type="component" value="Plasmid pDGEO01"/>
</dbReference>
<dbReference type="PROSITE" id="PS50887">
    <property type="entry name" value="GGDEF"/>
    <property type="match status" value="1"/>
</dbReference>
<feature type="domain" description="GGDEF" evidence="1">
    <location>
        <begin position="405"/>
        <end position="531"/>
    </location>
</feature>
<dbReference type="EMBL" id="CP000358">
    <property type="protein sequence ID" value="ABF43913.1"/>
    <property type="molecule type" value="Genomic_DNA"/>
</dbReference>
<dbReference type="Gene3D" id="3.30.70.270">
    <property type="match status" value="1"/>
</dbReference>
<dbReference type="AlphaFoldDB" id="Q1J3M1"/>
<dbReference type="HOGENOM" id="CLU_000445_11_32_0"/>
<accession>Q1J3M1</accession>
<dbReference type="Pfam" id="PF01590">
    <property type="entry name" value="GAF"/>
    <property type="match status" value="1"/>
</dbReference>
<dbReference type="PANTHER" id="PTHR43102:SF2">
    <property type="entry name" value="GAF DOMAIN-CONTAINING PROTEIN"/>
    <property type="match status" value="1"/>
</dbReference>
<dbReference type="InterPro" id="IPR029787">
    <property type="entry name" value="Nucleotide_cyclase"/>
</dbReference>
<dbReference type="eggNOG" id="COG2199">
    <property type="taxonomic scope" value="Bacteria"/>
</dbReference>
<evidence type="ECO:0000313" key="2">
    <source>
        <dbReference type="EMBL" id="ABF43913.1"/>
    </source>
</evidence>
<keyword evidence="2" id="KW-0614">Plasmid</keyword>
<organism evidence="2 3">
    <name type="scientific">Deinococcus geothermalis (strain DSM 11300 / CIP 105573 / AG-3a)</name>
    <dbReference type="NCBI Taxonomy" id="319795"/>
    <lineage>
        <taxon>Bacteria</taxon>
        <taxon>Thermotogati</taxon>
        <taxon>Deinococcota</taxon>
        <taxon>Deinococci</taxon>
        <taxon>Deinococcales</taxon>
        <taxon>Deinococcaceae</taxon>
        <taxon>Deinococcus</taxon>
    </lineage>
</organism>
<dbReference type="eggNOG" id="COG2203">
    <property type="taxonomic scope" value="Bacteria"/>
</dbReference>
<evidence type="ECO:0000313" key="3">
    <source>
        <dbReference type="Proteomes" id="UP000002431"/>
    </source>
</evidence>
<keyword evidence="3" id="KW-1185">Reference proteome</keyword>
<reference evidence="2" key="1">
    <citation type="submission" date="2006-04" db="EMBL/GenBank/DDBJ databases">
        <title>Complete sequence of plasmid1 pDGEO01 of Deinococcus geothermalis DSM 11300.</title>
        <authorList>
            <consortium name="US DOE Joint Genome Institute"/>
            <person name="Copeland A."/>
            <person name="Lucas S."/>
            <person name="Lapidus A."/>
            <person name="Barry K."/>
            <person name="Detter J.C."/>
            <person name="Glavina del Rio T."/>
            <person name="Hammon N."/>
            <person name="Israni S."/>
            <person name="Dalin E."/>
            <person name="Tice H."/>
            <person name="Pitluck S."/>
            <person name="Brettin T."/>
            <person name="Bruce D."/>
            <person name="Han C."/>
            <person name="Tapia R."/>
            <person name="Saunders E."/>
            <person name="Gilna P."/>
            <person name="Schmutz J."/>
            <person name="Larimer F."/>
            <person name="Land M."/>
            <person name="Hauser L."/>
            <person name="Kyrpides N."/>
            <person name="Kim E."/>
            <person name="Daly M.J."/>
            <person name="Fredrickson J.K."/>
            <person name="Makarova K.S."/>
            <person name="Gaidamakova E.K."/>
            <person name="Zhai M."/>
            <person name="Richardson P."/>
        </authorList>
    </citation>
    <scope>NUCLEOTIDE SEQUENCE</scope>
    <source>
        <strain evidence="2">DSM 11300</strain>
        <plasmid evidence="2">pDGEO01</plasmid>
    </source>
</reference>
<dbReference type="InterPro" id="IPR000160">
    <property type="entry name" value="GGDEF_dom"/>
</dbReference>
<name>Q1J3M1_DEIGD</name>
<dbReference type="SUPFAM" id="SSF55073">
    <property type="entry name" value="Nucleotide cyclase"/>
    <property type="match status" value="1"/>
</dbReference>
<dbReference type="InterPro" id="IPR003018">
    <property type="entry name" value="GAF"/>
</dbReference>
<dbReference type="Pfam" id="PF00990">
    <property type="entry name" value="GGDEF"/>
    <property type="match status" value="1"/>
</dbReference>
<dbReference type="SMART" id="SM00267">
    <property type="entry name" value="GGDEF"/>
    <property type="match status" value="1"/>
</dbReference>
<dbReference type="InterPro" id="IPR043128">
    <property type="entry name" value="Rev_trsase/Diguanyl_cyclase"/>
</dbReference>
<dbReference type="CDD" id="cd01949">
    <property type="entry name" value="GGDEF"/>
    <property type="match status" value="1"/>
</dbReference>
<dbReference type="Gene3D" id="3.30.450.40">
    <property type="match status" value="2"/>
</dbReference>
<dbReference type="PANTHER" id="PTHR43102">
    <property type="entry name" value="SLR1143 PROTEIN"/>
    <property type="match status" value="1"/>
</dbReference>
<dbReference type="NCBIfam" id="TIGR00254">
    <property type="entry name" value="GGDEF"/>
    <property type="match status" value="1"/>
</dbReference>
<gene>
    <name evidence="2" type="ordered locus">Dgeo_2479</name>
</gene>
<dbReference type="SUPFAM" id="SSF55781">
    <property type="entry name" value="GAF domain-like"/>
    <property type="match status" value="2"/>
</dbReference>
<sequence>MKRSRDRAVVRLWTDAALTLGVMTGAPLPPDEYARLMDLARYEVLDTPREAAFDRITRLATHLLRTPVAVINFIDRDRQWGKSAVGLEDTTAPRHDSFCAWSILQDTPLIIENTATDPRFRNNPMVTGAPHVHMYAGAPLITPAGHRIGTLCVTDSQPHPLSAADIQALQDLAALVVSELELRARNRHLGLELDAQARLNADLRRSLEHARVLEGIGQLLDLDLSPEEMTLAASALLGEALQADYTGLVVFQGETLQVQAAHHHPRVPAPVRETLAQLPGWSSSVTRTLRQATAPLYLDNYPAAQGAQAEAVAAGVQQVAWLPLGTRGETTSLLITLRLRDNPVPHWRGSDRALLDAAGRSVRAALDRRMLLEASRQEARRDALTGVLGRRAFEEDLAAWEERGQPFLLAMVDLDGLKAVNDREGHAQGDRVLRVFAGTLKAEVGEAGNVYRVGGDEFVLLLATSDEEFLLEAVDVAMVAAQQVAGLQGASVGTAQSGEARGEELTALADARMYEVKRRRQARRAEVSIPG</sequence>
<dbReference type="InterPro" id="IPR029016">
    <property type="entry name" value="GAF-like_dom_sf"/>
</dbReference>
<protein>
    <submittedName>
        <fullName evidence="2">Diguanylate cyclase with GAF sensor</fullName>
    </submittedName>
</protein>
<proteinExistence type="predicted"/>